<organism evidence="1">
    <name type="scientific">hydrothermal vent metagenome</name>
    <dbReference type="NCBI Taxonomy" id="652676"/>
    <lineage>
        <taxon>unclassified sequences</taxon>
        <taxon>metagenomes</taxon>
        <taxon>ecological metagenomes</taxon>
    </lineage>
</organism>
<reference evidence="1" key="1">
    <citation type="submission" date="2018-06" db="EMBL/GenBank/DDBJ databases">
        <authorList>
            <person name="Zhirakovskaya E."/>
        </authorList>
    </citation>
    <scope>NUCLEOTIDE SEQUENCE</scope>
</reference>
<name>A0A3B0Y7F6_9ZZZZ</name>
<sequence>MKSIKFVNYNGYLSALLLVLVFSSVLGCATNSDMTPNLGAFELSDENRLSINKVNIRVFKPAEPPSIFFPEFQDILGSVVISKSHNFVYDGASGHHVIENIKIQSKQIEYVNYWNDNSIYINEILDAEIRHQLTVSAGLQLCSYENADTILDIYVHSYGFSPIERGSTYQQPFIYLEVHVKNKNDELMAVLHVSSEKYTNPEYAMLNFPILSEVEIYDKVGDVKNALELVSRIAVSNVATELAEN</sequence>
<accession>A0A3B0Y7F6</accession>
<gene>
    <name evidence="1" type="ORF">MNBD_GAMMA09-2764</name>
</gene>
<dbReference type="EMBL" id="UOFI01000187">
    <property type="protein sequence ID" value="VAW70109.1"/>
    <property type="molecule type" value="Genomic_DNA"/>
</dbReference>
<evidence type="ECO:0000313" key="1">
    <source>
        <dbReference type="EMBL" id="VAW70109.1"/>
    </source>
</evidence>
<evidence type="ECO:0008006" key="2">
    <source>
        <dbReference type="Google" id="ProtNLM"/>
    </source>
</evidence>
<protein>
    <recommendedName>
        <fullName evidence="2">Lipoprotein</fullName>
    </recommendedName>
</protein>
<dbReference type="PROSITE" id="PS51257">
    <property type="entry name" value="PROKAR_LIPOPROTEIN"/>
    <property type="match status" value="1"/>
</dbReference>
<proteinExistence type="predicted"/>
<dbReference type="AlphaFoldDB" id="A0A3B0Y7F6"/>